<organism evidence="1">
    <name type="scientific">Siphoviridae sp. ctqPo10</name>
    <dbReference type="NCBI Taxonomy" id="2827948"/>
    <lineage>
        <taxon>Viruses</taxon>
        <taxon>Duplodnaviria</taxon>
        <taxon>Heunggongvirae</taxon>
        <taxon>Uroviricota</taxon>
        <taxon>Caudoviricetes</taxon>
    </lineage>
</organism>
<dbReference type="EMBL" id="BK032682">
    <property type="protein sequence ID" value="DAF54719.1"/>
    <property type="molecule type" value="Genomic_DNA"/>
</dbReference>
<protein>
    <submittedName>
        <fullName evidence="1">Uncharacterized protein</fullName>
    </submittedName>
</protein>
<proteinExistence type="predicted"/>
<reference evidence="1" key="1">
    <citation type="journal article" date="2021" name="Proc. Natl. Acad. Sci. U.S.A.">
        <title>A Catalog of Tens of Thousands of Viruses from Human Metagenomes Reveals Hidden Associations with Chronic Diseases.</title>
        <authorList>
            <person name="Tisza M.J."/>
            <person name="Buck C.B."/>
        </authorList>
    </citation>
    <scope>NUCLEOTIDE SEQUENCE</scope>
    <source>
        <strain evidence="1">CtqPo10</strain>
    </source>
</reference>
<sequence length="205" mass="24438">MPTGYTSYIKDGKITSGKEFLKLCTRAFGIAVDLKDESLDVPTPNHFEPHPYYEKAYKDSLVSREKAYSMTLEEVKEDIISKYNDNKGRAAKILEEYKDEDKKYLKIREEVEKWIPPTPEHENLKKFCLEQIDMSLNTSLYEWCEKDINKELDTSDDTVKKYIDILRDNADEKLKRAYKHWQEELRRVEEKNLWMKQFLDSLDDM</sequence>
<name>A0A8S5SVI7_9CAUD</name>
<accession>A0A8S5SVI7</accession>
<evidence type="ECO:0000313" key="1">
    <source>
        <dbReference type="EMBL" id="DAF54719.1"/>
    </source>
</evidence>